<dbReference type="PIRSF" id="PIRSF003107">
    <property type="entry name" value="PhoU"/>
    <property type="match status" value="1"/>
</dbReference>
<feature type="domain" description="PhoU" evidence="8">
    <location>
        <begin position="17"/>
        <end position="103"/>
    </location>
</feature>
<dbReference type="OrthoDB" id="9814256at2"/>
<proteinExistence type="inferred from homology"/>
<comment type="similarity">
    <text evidence="2 7">Belongs to the PhoU family.</text>
</comment>
<keyword evidence="10" id="KW-1185">Reference proteome</keyword>
<name>A0A2S0KPI6_9FIRM</name>
<comment type="subcellular location">
    <subcellularLocation>
        <location evidence="1 7">Cytoplasm</location>
    </subcellularLocation>
</comment>
<accession>A0A2S0KPI6</accession>
<evidence type="ECO:0000313" key="9">
    <source>
        <dbReference type="EMBL" id="AVM42927.1"/>
    </source>
</evidence>
<dbReference type="GO" id="GO:0005737">
    <property type="term" value="C:cytoplasm"/>
    <property type="evidence" value="ECO:0007669"/>
    <property type="project" value="UniProtKB-SubCell"/>
</dbReference>
<keyword evidence="6 7" id="KW-0592">Phosphate transport</keyword>
<organism evidence="9 10">
    <name type="scientific">Fastidiosipila sanguinis</name>
    <dbReference type="NCBI Taxonomy" id="236753"/>
    <lineage>
        <taxon>Bacteria</taxon>
        <taxon>Bacillati</taxon>
        <taxon>Bacillota</taxon>
        <taxon>Clostridia</taxon>
        <taxon>Eubacteriales</taxon>
        <taxon>Oscillospiraceae</taxon>
        <taxon>Fastidiosipila</taxon>
    </lineage>
</organism>
<keyword evidence="5 7" id="KW-0963">Cytoplasm</keyword>
<dbReference type="EMBL" id="CP027226">
    <property type="protein sequence ID" value="AVM42927.1"/>
    <property type="molecule type" value="Genomic_DNA"/>
</dbReference>
<dbReference type="FunFam" id="1.20.58.220:FF:000004">
    <property type="entry name" value="Phosphate-specific transport system accessory protein PhoU"/>
    <property type="match status" value="1"/>
</dbReference>
<evidence type="ECO:0000256" key="7">
    <source>
        <dbReference type="PIRNR" id="PIRNR003107"/>
    </source>
</evidence>
<comment type="subunit">
    <text evidence="3 7">Homodimer.</text>
</comment>
<dbReference type="Proteomes" id="UP000237947">
    <property type="component" value="Chromosome"/>
</dbReference>
<protein>
    <recommendedName>
        <fullName evidence="7">Phosphate-specific transport system accessory protein PhoU</fullName>
    </recommendedName>
</protein>
<evidence type="ECO:0000313" key="10">
    <source>
        <dbReference type="Proteomes" id="UP000237947"/>
    </source>
</evidence>
<dbReference type="InterPro" id="IPR028366">
    <property type="entry name" value="PhoU"/>
</dbReference>
<dbReference type="SUPFAM" id="SSF109755">
    <property type="entry name" value="PhoU-like"/>
    <property type="match status" value="1"/>
</dbReference>
<dbReference type="InterPro" id="IPR026022">
    <property type="entry name" value="PhoU_dom"/>
</dbReference>
<evidence type="ECO:0000256" key="2">
    <source>
        <dbReference type="ARBA" id="ARBA00008107"/>
    </source>
</evidence>
<keyword evidence="4 7" id="KW-0813">Transport</keyword>
<reference evidence="10" key="1">
    <citation type="submission" date="2018-02" db="EMBL/GenBank/DDBJ databases">
        <authorList>
            <person name="Holder M.E."/>
            <person name="Ajami N.J."/>
            <person name="Petrosino J.F."/>
        </authorList>
    </citation>
    <scope>NUCLEOTIDE SEQUENCE [LARGE SCALE GENOMIC DNA]</scope>
    <source>
        <strain evidence="10">CCUG 47711</strain>
    </source>
</reference>
<dbReference type="InterPro" id="IPR038078">
    <property type="entry name" value="PhoU-like_sf"/>
</dbReference>
<dbReference type="PANTHER" id="PTHR42930">
    <property type="entry name" value="PHOSPHATE-SPECIFIC TRANSPORT SYSTEM ACCESSORY PROTEIN PHOU"/>
    <property type="match status" value="1"/>
</dbReference>
<dbReference type="KEGG" id="fsa:C5Q98_06760"/>
<sequence length="234" mass="26794">MRSAFDREMLKLLNDVNSMGARVDSVIRDTHTALKNLDFLLAQQIYESDHEVDDMEITIEREAISVIALQQPVASDLRKITATLKMVTDIERIGDQCADICEIMNSNPNFHQFDCPEKVLLALEKAREMFSSAMEAFMQRDMELAKEVILSDDIVDNYFNEIVQDMTNIIIDVANNNSNNSALAVDYLFIGKYIERIGDHATNIAEWALYEITGDNKYLIDSDEYEDEDEDDEE</sequence>
<dbReference type="AlphaFoldDB" id="A0A2S0KPI6"/>
<dbReference type="GO" id="GO:0006817">
    <property type="term" value="P:phosphate ion transport"/>
    <property type="evidence" value="ECO:0007669"/>
    <property type="project" value="UniProtKB-KW"/>
</dbReference>
<comment type="function">
    <text evidence="7">Plays a role in the regulation of phosphate uptake.</text>
</comment>
<evidence type="ECO:0000259" key="8">
    <source>
        <dbReference type="Pfam" id="PF01895"/>
    </source>
</evidence>
<dbReference type="PANTHER" id="PTHR42930:SF3">
    <property type="entry name" value="PHOSPHATE-SPECIFIC TRANSPORT SYSTEM ACCESSORY PROTEIN PHOU"/>
    <property type="match status" value="1"/>
</dbReference>
<dbReference type="GO" id="GO:0045936">
    <property type="term" value="P:negative regulation of phosphate metabolic process"/>
    <property type="evidence" value="ECO:0007669"/>
    <property type="project" value="InterPro"/>
</dbReference>
<dbReference type="NCBIfam" id="TIGR02135">
    <property type="entry name" value="phoU_full"/>
    <property type="match status" value="1"/>
</dbReference>
<dbReference type="Gene3D" id="1.20.58.220">
    <property type="entry name" value="Phosphate transport system protein phou homolog 2, domain 2"/>
    <property type="match status" value="1"/>
</dbReference>
<evidence type="ECO:0000256" key="1">
    <source>
        <dbReference type="ARBA" id="ARBA00004496"/>
    </source>
</evidence>
<dbReference type="Pfam" id="PF01895">
    <property type="entry name" value="PhoU"/>
    <property type="match status" value="2"/>
</dbReference>
<dbReference type="GO" id="GO:0030643">
    <property type="term" value="P:intracellular phosphate ion homeostasis"/>
    <property type="evidence" value="ECO:0007669"/>
    <property type="project" value="InterPro"/>
</dbReference>
<evidence type="ECO:0000256" key="6">
    <source>
        <dbReference type="ARBA" id="ARBA00022592"/>
    </source>
</evidence>
<evidence type="ECO:0000256" key="3">
    <source>
        <dbReference type="ARBA" id="ARBA00011738"/>
    </source>
</evidence>
<feature type="domain" description="PhoU" evidence="8">
    <location>
        <begin position="123"/>
        <end position="208"/>
    </location>
</feature>
<evidence type="ECO:0000256" key="4">
    <source>
        <dbReference type="ARBA" id="ARBA00022448"/>
    </source>
</evidence>
<gene>
    <name evidence="9" type="primary">phoU</name>
    <name evidence="9" type="ORF">C5Q98_06760</name>
</gene>
<evidence type="ECO:0000256" key="5">
    <source>
        <dbReference type="ARBA" id="ARBA00022490"/>
    </source>
</evidence>
<dbReference type="RefSeq" id="WP_106012875.1">
    <property type="nucleotide sequence ID" value="NZ_CP027226.1"/>
</dbReference>